<evidence type="ECO:0000313" key="2">
    <source>
        <dbReference type="Proteomes" id="UP000295777"/>
    </source>
</evidence>
<protein>
    <submittedName>
        <fullName evidence="1">Uncharacterized protein</fullName>
    </submittedName>
</protein>
<accession>A0A4R1GHU0</accession>
<sequence length="253" mass="29304">MAWIRVFLLVFIVLLPLASSAKEVRACIIDSYGIRVTNYVRERLEELLKRKYTLVSYSRKSCDVKVLLGTPAVVRALKEGEKGRVIYTFVMFPELLRLEKKKNFIGIRIFPLPKRTAEKFFTYTGLERKKIAVPISKDMVKLAKRYLPPDLFDLVPFSGDVATVYPKLKDYSYVYVFPDPVVLRIVNMLNLVKFCKNSGIILISGLPDLDRYDVNFIYAVDYNDLVDIIVELINENPKERIIPCPARVKVWNR</sequence>
<dbReference type="OrthoDB" id="14512at2"/>
<dbReference type="Proteomes" id="UP000295777">
    <property type="component" value="Unassembled WGS sequence"/>
</dbReference>
<name>A0A4R1GHU0_9BACT</name>
<comment type="caution">
    <text evidence="1">The sequence shown here is derived from an EMBL/GenBank/DDBJ whole genome shotgun (WGS) entry which is preliminary data.</text>
</comment>
<dbReference type="EMBL" id="SMFV01000002">
    <property type="protein sequence ID" value="TCK05419.1"/>
    <property type="molecule type" value="Genomic_DNA"/>
</dbReference>
<organism evidence="1 2">
    <name type="scientific">Phorcysia thermohydrogeniphila</name>
    <dbReference type="NCBI Taxonomy" id="936138"/>
    <lineage>
        <taxon>Bacteria</taxon>
        <taxon>Pseudomonadati</taxon>
        <taxon>Aquificota</taxon>
        <taxon>Aquificia</taxon>
        <taxon>Desulfurobacteriales</taxon>
        <taxon>Desulfurobacteriaceae</taxon>
        <taxon>Phorcysia</taxon>
    </lineage>
</organism>
<evidence type="ECO:0000313" key="1">
    <source>
        <dbReference type="EMBL" id="TCK05419.1"/>
    </source>
</evidence>
<proteinExistence type="predicted"/>
<gene>
    <name evidence="1" type="ORF">CLV27_0847</name>
</gene>
<dbReference type="RefSeq" id="WP_132526114.1">
    <property type="nucleotide sequence ID" value="NZ_SMFV01000002.1"/>
</dbReference>
<dbReference type="AlphaFoldDB" id="A0A4R1GHU0"/>
<reference evidence="1 2" key="1">
    <citation type="submission" date="2019-03" db="EMBL/GenBank/DDBJ databases">
        <title>Genomic Encyclopedia of Archaeal and Bacterial Type Strains, Phase II (KMG-II): from individual species to whole genera.</title>
        <authorList>
            <person name="Goeker M."/>
        </authorList>
    </citation>
    <scope>NUCLEOTIDE SEQUENCE [LARGE SCALE GENOMIC DNA]</scope>
    <source>
        <strain evidence="1 2">DSM 24425</strain>
    </source>
</reference>
<keyword evidence="2" id="KW-1185">Reference proteome</keyword>